<evidence type="ECO:0000313" key="2">
    <source>
        <dbReference type="EMBL" id="KAG7346851.1"/>
    </source>
</evidence>
<evidence type="ECO:0000256" key="1">
    <source>
        <dbReference type="SAM" id="SignalP"/>
    </source>
</evidence>
<proteinExistence type="predicted"/>
<sequence>MMFPERVCFLLQYTLLVTLVNGLIPKTPREQTTRAVVSIQNAIDNHRREGKPLRFFVDYLIPLPPETKAEDIDPWPGGLAQMYPYAEEILMDILQRVVVRRTEISGAP</sequence>
<evidence type="ECO:0000313" key="3">
    <source>
        <dbReference type="Proteomes" id="UP000693970"/>
    </source>
</evidence>
<keyword evidence="1" id="KW-0732">Signal</keyword>
<gene>
    <name evidence="2" type="ORF">IV203_005920</name>
</gene>
<comment type="caution">
    <text evidence="2">The sequence shown here is derived from an EMBL/GenBank/DDBJ whole genome shotgun (WGS) entry which is preliminary data.</text>
</comment>
<keyword evidence="3" id="KW-1185">Reference proteome</keyword>
<organism evidence="2 3">
    <name type="scientific">Nitzschia inconspicua</name>
    <dbReference type="NCBI Taxonomy" id="303405"/>
    <lineage>
        <taxon>Eukaryota</taxon>
        <taxon>Sar</taxon>
        <taxon>Stramenopiles</taxon>
        <taxon>Ochrophyta</taxon>
        <taxon>Bacillariophyta</taxon>
        <taxon>Bacillariophyceae</taxon>
        <taxon>Bacillariophycidae</taxon>
        <taxon>Bacillariales</taxon>
        <taxon>Bacillariaceae</taxon>
        <taxon>Nitzschia</taxon>
    </lineage>
</organism>
<protein>
    <submittedName>
        <fullName evidence="2">Uncharacterized protein</fullName>
    </submittedName>
</protein>
<accession>A0A9K3KNY3</accession>
<feature type="chain" id="PRO_5039929144" evidence="1">
    <location>
        <begin position="23"/>
        <end position="108"/>
    </location>
</feature>
<dbReference type="EMBL" id="JAGRRH010000021">
    <property type="protein sequence ID" value="KAG7346851.1"/>
    <property type="molecule type" value="Genomic_DNA"/>
</dbReference>
<reference evidence="2" key="2">
    <citation type="submission" date="2021-04" db="EMBL/GenBank/DDBJ databases">
        <authorList>
            <person name="Podell S."/>
        </authorList>
    </citation>
    <scope>NUCLEOTIDE SEQUENCE</scope>
    <source>
        <strain evidence="2">Hildebrandi</strain>
    </source>
</reference>
<name>A0A9K3KNY3_9STRA</name>
<reference evidence="2" key="1">
    <citation type="journal article" date="2021" name="Sci. Rep.">
        <title>Diploid genomic architecture of Nitzschia inconspicua, an elite biomass production diatom.</title>
        <authorList>
            <person name="Oliver A."/>
            <person name="Podell S."/>
            <person name="Pinowska A."/>
            <person name="Traller J.C."/>
            <person name="Smith S.R."/>
            <person name="McClure R."/>
            <person name="Beliaev A."/>
            <person name="Bohutskyi P."/>
            <person name="Hill E.A."/>
            <person name="Rabines A."/>
            <person name="Zheng H."/>
            <person name="Allen L.Z."/>
            <person name="Kuo A."/>
            <person name="Grigoriev I.V."/>
            <person name="Allen A.E."/>
            <person name="Hazlebeck D."/>
            <person name="Allen E.E."/>
        </authorList>
    </citation>
    <scope>NUCLEOTIDE SEQUENCE</scope>
    <source>
        <strain evidence="2">Hildebrandi</strain>
    </source>
</reference>
<dbReference type="AlphaFoldDB" id="A0A9K3KNY3"/>
<feature type="signal peptide" evidence="1">
    <location>
        <begin position="1"/>
        <end position="22"/>
    </location>
</feature>
<dbReference type="Proteomes" id="UP000693970">
    <property type="component" value="Unassembled WGS sequence"/>
</dbReference>